<keyword evidence="3" id="KW-1185">Reference proteome</keyword>
<proteinExistence type="predicted"/>
<evidence type="ECO:0000313" key="3">
    <source>
        <dbReference type="Proteomes" id="UP000295560"/>
    </source>
</evidence>
<name>A0A4R1HXJ7_PSEEN</name>
<sequence>MRTAHGPYAEWVSWLDAFARGEDLPSRHLTVVDEQLGPHMVGRLLDRLAAAFRARADRWTDTLRRHLDVGPLGTPTELAAILVAARGRLRPLTALAADPRLPEEVRTALSTALRDLTGQAQDSLEQAVRRRPGADRLIATVRENRLTAVPPPAPPMASPGAPPPPVGRRVIL</sequence>
<comment type="caution">
    <text evidence="2">The sequence shown here is derived from an EMBL/GenBank/DDBJ whole genome shotgun (WGS) entry which is preliminary data.</text>
</comment>
<evidence type="ECO:0000256" key="1">
    <source>
        <dbReference type="SAM" id="MobiDB-lite"/>
    </source>
</evidence>
<organism evidence="2 3">
    <name type="scientific">Pseudonocardia endophytica</name>
    <dbReference type="NCBI Taxonomy" id="401976"/>
    <lineage>
        <taxon>Bacteria</taxon>
        <taxon>Bacillati</taxon>
        <taxon>Actinomycetota</taxon>
        <taxon>Actinomycetes</taxon>
        <taxon>Pseudonocardiales</taxon>
        <taxon>Pseudonocardiaceae</taxon>
        <taxon>Pseudonocardia</taxon>
    </lineage>
</organism>
<dbReference type="EMBL" id="SMFZ01000002">
    <property type="protein sequence ID" value="TCK22272.1"/>
    <property type="molecule type" value="Genomic_DNA"/>
</dbReference>
<gene>
    <name evidence="2" type="ORF">EV378_6273</name>
</gene>
<reference evidence="2 3" key="1">
    <citation type="submission" date="2019-03" db="EMBL/GenBank/DDBJ databases">
        <title>Sequencing the genomes of 1000 actinobacteria strains.</title>
        <authorList>
            <person name="Klenk H.-P."/>
        </authorList>
    </citation>
    <scope>NUCLEOTIDE SEQUENCE [LARGE SCALE GENOMIC DNA]</scope>
    <source>
        <strain evidence="2 3">DSM 44969</strain>
    </source>
</reference>
<dbReference type="OrthoDB" id="3688688at2"/>
<protein>
    <submittedName>
        <fullName evidence="2">Uncharacterized protein</fullName>
    </submittedName>
</protein>
<dbReference type="RefSeq" id="WP_132431007.1">
    <property type="nucleotide sequence ID" value="NZ_SMFZ01000002.1"/>
</dbReference>
<accession>A0A4R1HXJ7</accession>
<dbReference type="AlphaFoldDB" id="A0A4R1HXJ7"/>
<feature type="region of interest" description="Disordered" evidence="1">
    <location>
        <begin position="148"/>
        <end position="172"/>
    </location>
</feature>
<feature type="compositionally biased region" description="Pro residues" evidence="1">
    <location>
        <begin position="149"/>
        <end position="166"/>
    </location>
</feature>
<dbReference type="Proteomes" id="UP000295560">
    <property type="component" value="Unassembled WGS sequence"/>
</dbReference>
<evidence type="ECO:0000313" key="2">
    <source>
        <dbReference type="EMBL" id="TCK22272.1"/>
    </source>
</evidence>